<dbReference type="GeneID" id="78527559"/>
<accession>A0A0C9MXL3</accession>
<evidence type="ECO:0000259" key="2">
    <source>
        <dbReference type="Pfam" id="PF10988"/>
    </source>
</evidence>
<dbReference type="RefSeq" id="WP_007405213.1">
    <property type="nucleotide sequence ID" value="NZ_BBJS01000055.1"/>
</dbReference>
<dbReference type="AlphaFoldDB" id="A0A0C9MXL3"/>
<dbReference type="Proteomes" id="UP000032025">
    <property type="component" value="Unassembled WGS sequence"/>
</dbReference>
<organism evidence="3 4">
    <name type="scientific">Sphingomonas paucimobilis NBRC 13935</name>
    <dbReference type="NCBI Taxonomy" id="1219050"/>
    <lineage>
        <taxon>Bacteria</taxon>
        <taxon>Pseudomonadati</taxon>
        <taxon>Pseudomonadota</taxon>
        <taxon>Alphaproteobacteria</taxon>
        <taxon>Sphingomonadales</taxon>
        <taxon>Sphingomonadaceae</taxon>
        <taxon>Sphingomonas</taxon>
    </lineage>
</organism>
<proteinExistence type="predicted"/>
<evidence type="ECO:0000256" key="1">
    <source>
        <dbReference type="SAM" id="SignalP"/>
    </source>
</evidence>
<protein>
    <submittedName>
        <fullName evidence="3">DNA, contig: SP655</fullName>
    </submittedName>
</protein>
<feature type="chain" id="PRO_5002215801" evidence="1">
    <location>
        <begin position="18"/>
        <end position="252"/>
    </location>
</feature>
<dbReference type="EMBL" id="BBJS01000055">
    <property type="protein sequence ID" value="GAN15316.1"/>
    <property type="molecule type" value="Genomic_DNA"/>
</dbReference>
<dbReference type="Gene3D" id="2.160.20.120">
    <property type="match status" value="1"/>
</dbReference>
<keyword evidence="4" id="KW-1185">Reference proteome</keyword>
<dbReference type="Pfam" id="PF10988">
    <property type="entry name" value="DUF2807"/>
    <property type="match status" value="1"/>
</dbReference>
<evidence type="ECO:0000313" key="3">
    <source>
        <dbReference type="EMBL" id="GAN15316.1"/>
    </source>
</evidence>
<keyword evidence="1" id="KW-0732">Signal</keyword>
<name>A0A0C9MXL3_SPHPI</name>
<gene>
    <name evidence="3" type="ORF">SP6_55_00340</name>
</gene>
<comment type="caution">
    <text evidence="3">The sequence shown here is derived from an EMBL/GenBank/DDBJ whole genome shotgun (WGS) entry which is preliminary data.</text>
</comment>
<feature type="domain" description="Putative auto-transporter adhesin head GIN" evidence="2">
    <location>
        <begin position="50"/>
        <end position="225"/>
    </location>
</feature>
<reference evidence="3 4" key="1">
    <citation type="submission" date="2014-08" db="EMBL/GenBank/DDBJ databases">
        <title>Whole genome shotgun sequence of Sphingomonas paucimobilis NBRC 13935.</title>
        <authorList>
            <person name="Hosoyama A."/>
            <person name="Hashimoto M."/>
            <person name="Hosoyama Y."/>
            <person name="Noguchi M."/>
            <person name="Uohara A."/>
            <person name="Ohji S."/>
            <person name="Katano-Makiyama Y."/>
            <person name="Ichikawa N."/>
            <person name="Kimura A."/>
            <person name="Yamazoe A."/>
            <person name="Fujita N."/>
        </authorList>
    </citation>
    <scope>NUCLEOTIDE SEQUENCE [LARGE SCALE GENOMIC DNA]</scope>
    <source>
        <strain evidence="3 4">NBRC 13935</strain>
    </source>
</reference>
<dbReference type="InterPro" id="IPR021255">
    <property type="entry name" value="DUF2807"/>
</dbReference>
<feature type="signal peptide" evidence="1">
    <location>
        <begin position="1"/>
        <end position="17"/>
    </location>
</feature>
<sequence length="252" mass="24994">MKPLIVLPSLLAIVALAIPTAACSFESDAQGQEIAPQGSGDVRSYAVRGFTAVEATGSDSVDVHTGRDFSVRANGAAKDLDQLRIARDGDKLVIGLKKGVHWGNRKNVRVSVTLPRLTGAGVGGSGRVTVDRVEGPQFRAGVAGSGDLVIGAMRVGHADLGVAGSGSITASGSADTLKVGVAGSGNIQGAGLRARQAKVGITGSGDVKVQVDGPAQVGLTGSGSADLGPNSVCTVGKTGSGSARCGRYAHGG</sequence>
<evidence type="ECO:0000313" key="4">
    <source>
        <dbReference type="Proteomes" id="UP000032025"/>
    </source>
</evidence>